<dbReference type="SUPFAM" id="SSF53474">
    <property type="entry name" value="alpha/beta-Hydrolases"/>
    <property type="match status" value="1"/>
</dbReference>
<evidence type="ECO:0000313" key="1">
    <source>
        <dbReference type="EMBL" id="NLR80722.1"/>
    </source>
</evidence>
<evidence type="ECO:0000313" key="2">
    <source>
        <dbReference type="Proteomes" id="UP000552864"/>
    </source>
</evidence>
<dbReference type="GO" id="GO:0016787">
    <property type="term" value="F:hydrolase activity"/>
    <property type="evidence" value="ECO:0007669"/>
    <property type="project" value="UniProtKB-KW"/>
</dbReference>
<dbReference type="InterPro" id="IPR029058">
    <property type="entry name" value="AB_hydrolase_fold"/>
</dbReference>
<protein>
    <submittedName>
        <fullName evidence="1">Alpha/beta hydrolase</fullName>
    </submittedName>
</protein>
<organism evidence="1 2">
    <name type="scientific">Chitinophaga eiseniae</name>
    <dbReference type="NCBI Taxonomy" id="634771"/>
    <lineage>
        <taxon>Bacteria</taxon>
        <taxon>Pseudomonadati</taxon>
        <taxon>Bacteroidota</taxon>
        <taxon>Chitinophagia</taxon>
        <taxon>Chitinophagales</taxon>
        <taxon>Chitinophagaceae</taxon>
        <taxon>Chitinophaga</taxon>
    </lineage>
</organism>
<dbReference type="Pfam" id="PF06821">
    <property type="entry name" value="Ser_hydrolase"/>
    <property type="match status" value="1"/>
</dbReference>
<sequence>MEIKVLTAPGLGSSGPLHWQTLWEQLIPGTRRIEQRSWDAPVCEDWVASIEQAVADAGPQVVIAAHSLACMALVHWAGKTRLKITGALLVAPADAERPDFPPEAKGFSPIPLEKLPFPSMVVASTNDPYCTLERAAFLANHWGSRFVNAGAKGHINSESGLGEWQEGQNLLKALIQNWPTL</sequence>
<dbReference type="Gene3D" id="3.40.50.1820">
    <property type="entry name" value="alpha/beta hydrolase"/>
    <property type="match status" value="1"/>
</dbReference>
<accession>A0A847SVD3</accession>
<name>A0A847SVD3_9BACT</name>
<dbReference type="Proteomes" id="UP000552864">
    <property type="component" value="Unassembled WGS sequence"/>
</dbReference>
<dbReference type="AlphaFoldDB" id="A0A847SVD3"/>
<dbReference type="InterPro" id="IPR010662">
    <property type="entry name" value="RBBP9/YdeN"/>
</dbReference>
<comment type="caution">
    <text evidence="1">The sequence shown here is derived from an EMBL/GenBank/DDBJ whole genome shotgun (WGS) entry which is preliminary data.</text>
</comment>
<gene>
    <name evidence="1" type="ORF">HGH91_18985</name>
</gene>
<keyword evidence="1" id="KW-0378">Hydrolase</keyword>
<dbReference type="RefSeq" id="WP_168740376.1">
    <property type="nucleotide sequence ID" value="NZ_JABAHZ010000004.1"/>
</dbReference>
<reference evidence="1 2" key="1">
    <citation type="submission" date="2020-04" db="EMBL/GenBank/DDBJ databases">
        <authorList>
            <person name="Yin C."/>
        </authorList>
    </citation>
    <scope>NUCLEOTIDE SEQUENCE [LARGE SCALE GENOMIC DNA]</scope>
    <source>
        <strain evidence="1 2">Ak56</strain>
    </source>
</reference>
<proteinExistence type="predicted"/>
<keyword evidence="2" id="KW-1185">Reference proteome</keyword>
<dbReference type="EMBL" id="JABAHZ010000004">
    <property type="protein sequence ID" value="NLR80722.1"/>
    <property type="molecule type" value="Genomic_DNA"/>
</dbReference>